<reference evidence="2 3" key="1">
    <citation type="journal article" date="2019" name="Emerg. Microbes Infect.">
        <title>Comprehensive subspecies identification of 175 nontuberculous mycobacteria species based on 7547 genomic profiles.</title>
        <authorList>
            <person name="Matsumoto Y."/>
            <person name="Kinjo T."/>
            <person name="Motooka D."/>
            <person name="Nabeya D."/>
            <person name="Jung N."/>
            <person name="Uechi K."/>
            <person name="Horii T."/>
            <person name="Iida T."/>
            <person name="Fujita J."/>
            <person name="Nakamura S."/>
        </authorList>
    </citation>
    <scope>NUCLEOTIDE SEQUENCE [LARGE SCALE GENOMIC DNA]</scope>
    <source>
        <strain evidence="2 3">JCM 30996</strain>
    </source>
</reference>
<evidence type="ECO:0000313" key="3">
    <source>
        <dbReference type="Proteomes" id="UP000465304"/>
    </source>
</evidence>
<name>A0A7I9ZK38_9MYCO</name>
<accession>A0A7I9ZK38</accession>
<feature type="compositionally biased region" description="Low complexity" evidence="1">
    <location>
        <begin position="1"/>
        <end position="17"/>
    </location>
</feature>
<evidence type="ECO:0000256" key="1">
    <source>
        <dbReference type="SAM" id="MobiDB-lite"/>
    </source>
</evidence>
<dbReference type="EMBL" id="BLLB01000002">
    <property type="protein sequence ID" value="GFH01087.1"/>
    <property type="molecule type" value="Genomic_DNA"/>
</dbReference>
<dbReference type="Proteomes" id="UP000465304">
    <property type="component" value="Unassembled WGS sequence"/>
</dbReference>
<feature type="compositionally biased region" description="Gly residues" evidence="1">
    <location>
        <begin position="18"/>
        <end position="77"/>
    </location>
</feature>
<keyword evidence="3" id="KW-1185">Reference proteome</keyword>
<dbReference type="AlphaFoldDB" id="A0A7I9ZK38"/>
<organism evidence="2 3">
    <name type="scientific">Mycolicibacterium hippocampi</name>
    <dbReference type="NCBI Taxonomy" id="659824"/>
    <lineage>
        <taxon>Bacteria</taxon>
        <taxon>Bacillati</taxon>
        <taxon>Actinomycetota</taxon>
        <taxon>Actinomycetes</taxon>
        <taxon>Mycobacteriales</taxon>
        <taxon>Mycobacteriaceae</taxon>
        <taxon>Mycolicibacterium</taxon>
    </lineage>
</organism>
<evidence type="ECO:0000313" key="2">
    <source>
        <dbReference type="EMBL" id="GFH01087.1"/>
    </source>
</evidence>
<proteinExistence type="predicted"/>
<protein>
    <submittedName>
        <fullName evidence="2">Uncharacterized protein</fullName>
    </submittedName>
</protein>
<feature type="region of interest" description="Disordered" evidence="1">
    <location>
        <begin position="1"/>
        <end position="87"/>
    </location>
</feature>
<comment type="caution">
    <text evidence="2">The sequence shown here is derived from an EMBL/GenBank/DDBJ whole genome shotgun (WGS) entry which is preliminary data.</text>
</comment>
<gene>
    <name evidence="2" type="ORF">MHIP_15700</name>
</gene>
<sequence length="203" mass="19727">MVDIGRPPATGAAAGIRGATGGANGGTTGGGARGGTTGGGARGGTTGGIGGGARGGTIGGTTGGGANGGTTGGGASGPGNAIGTPDISEIGAQATAPAAGTSPAEVWRHSYPPACATPGLNAKAMPHRPAPTAVTLMLSRSKTAIIYQLLHSLSKDLSFPSERRRQFIPTRTRGGTRRTMPFPNGDVGYGLTSVRVGNPLQKR</sequence>